<dbReference type="EMBL" id="CAJGYO010000003">
    <property type="protein sequence ID" value="CAD6218674.1"/>
    <property type="molecule type" value="Genomic_DNA"/>
</dbReference>
<keyword evidence="7" id="KW-1185">Reference proteome</keyword>
<evidence type="ECO:0000313" key="6">
    <source>
        <dbReference type="EMBL" id="CAD6218674.1"/>
    </source>
</evidence>
<feature type="transmembrane region" description="Helical" evidence="5">
    <location>
        <begin position="77"/>
        <end position="94"/>
    </location>
</feature>
<dbReference type="OrthoDB" id="709317at2759"/>
<name>A0A811N5R9_9POAL</name>
<organism evidence="6 7">
    <name type="scientific">Miscanthus lutarioriparius</name>
    <dbReference type="NCBI Taxonomy" id="422564"/>
    <lineage>
        <taxon>Eukaryota</taxon>
        <taxon>Viridiplantae</taxon>
        <taxon>Streptophyta</taxon>
        <taxon>Embryophyta</taxon>
        <taxon>Tracheophyta</taxon>
        <taxon>Spermatophyta</taxon>
        <taxon>Magnoliopsida</taxon>
        <taxon>Liliopsida</taxon>
        <taxon>Poales</taxon>
        <taxon>Poaceae</taxon>
        <taxon>PACMAD clade</taxon>
        <taxon>Panicoideae</taxon>
        <taxon>Andropogonodae</taxon>
        <taxon>Andropogoneae</taxon>
        <taxon>Saccharinae</taxon>
        <taxon>Miscanthus</taxon>
    </lineage>
</organism>
<evidence type="ECO:0000256" key="5">
    <source>
        <dbReference type="RuleBase" id="RU004379"/>
    </source>
</evidence>
<keyword evidence="4 5" id="KW-0472">Membrane</keyword>
<dbReference type="InterPro" id="IPR006214">
    <property type="entry name" value="Bax_inhibitor_1-related"/>
</dbReference>
<protein>
    <submittedName>
        <fullName evidence="6">Uncharacterized protein</fullName>
    </submittedName>
</protein>
<feature type="transmembrane region" description="Helical" evidence="5">
    <location>
        <begin position="100"/>
        <end position="118"/>
    </location>
</feature>
<comment type="caution">
    <text evidence="6">The sequence shown here is derived from an EMBL/GenBank/DDBJ whole genome shotgun (WGS) entry which is preliminary data.</text>
</comment>
<evidence type="ECO:0000256" key="1">
    <source>
        <dbReference type="ARBA" id="ARBA00004141"/>
    </source>
</evidence>
<evidence type="ECO:0000256" key="3">
    <source>
        <dbReference type="ARBA" id="ARBA00022989"/>
    </source>
</evidence>
<evidence type="ECO:0000256" key="4">
    <source>
        <dbReference type="ARBA" id="ARBA00023136"/>
    </source>
</evidence>
<gene>
    <name evidence="6" type="ORF">NCGR_LOCUS12525</name>
</gene>
<dbReference type="AlphaFoldDB" id="A0A811N5R9"/>
<comment type="similarity">
    <text evidence="5">Belongs to the BI1 family.</text>
</comment>
<accession>A0A811N5R9</accession>
<dbReference type="GO" id="GO:0016020">
    <property type="term" value="C:membrane"/>
    <property type="evidence" value="ECO:0007669"/>
    <property type="project" value="UniProtKB-SubCell"/>
</dbReference>
<reference evidence="6" key="1">
    <citation type="submission" date="2020-10" db="EMBL/GenBank/DDBJ databases">
        <authorList>
            <person name="Han B."/>
            <person name="Lu T."/>
            <person name="Zhao Q."/>
            <person name="Huang X."/>
            <person name="Zhao Y."/>
        </authorList>
    </citation>
    <scope>NUCLEOTIDE SEQUENCE</scope>
</reference>
<evidence type="ECO:0000256" key="2">
    <source>
        <dbReference type="ARBA" id="ARBA00022692"/>
    </source>
</evidence>
<sequence length="160" mass="17901">MADDQVQGEAPGESAAARPRHALIQPQSIGVLTNAFTSIGRGVLQFTVLTGAAMINLIIYTLWAAMRQYQVTTYCPFLINHVLMFLFYLIIQAYCPLGSFNVTFFGCFFAMMFAVFIVHDIPLLIERHSYNEHVFAAISLFPDLINLPGSYCLAPCKRHC</sequence>
<keyword evidence="2 5" id="KW-0812">Transmembrane</keyword>
<comment type="subcellular location">
    <subcellularLocation>
        <location evidence="1">Membrane</location>
        <topology evidence="1">Multi-pass membrane protein</topology>
    </subcellularLocation>
</comment>
<evidence type="ECO:0000313" key="7">
    <source>
        <dbReference type="Proteomes" id="UP000604825"/>
    </source>
</evidence>
<dbReference type="Proteomes" id="UP000604825">
    <property type="component" value="Unassembled WGS sequence"/>
</dbReference>
<keyword evidence="3 5" id="KW-1133">Transmembrane helix</keyword>
<dbReference type="PANTHER" id="PTHR23291">
    <property type="entry name" value="BAX INHIBITOR-RELATED"/>
    <property type="match status" value="1"/>
</dbReference>
<feature type="transmembrane region" description="Helical" evidence="5">
    <location>
        <begin position="43"/>
        <end position="65"/>
    </location>
</feature>
<comment type="caution">
    <text evidence="5">Lacks conserved residue(s) required for the propagation of feature annotation.</text>
</comment>
<proteinExistence type="inferred from homology"/>
<dbReference type="PANTHER" id="PTHR23291:SF39">
    <property type="entry name" value="OS11G0581900 PROTEIN"/>
    <property type="match status" value="1"/>
</dbReference>